<evidence type="ECO:0000313" key="2">
    <source>
        <dbReference type="Proteomes" id="UP000526501"/>
    </source>
</evidence>
<dbReference type="EMBL" id="JACHVC010000012">
    <property type="protein sequence ID" value="MBC2606349.1"/>
    <property type="molecule type" value="Genomic_DNA"/>
</dbReference>
<organism evidence="1 2">
    <name type="scientific">Pelagicoccus albus</name>
    <dbReference type="NCBI Taxonomy" id="415222"/>
    <lineage>
        <taxon>Bacteria</taxon>
        <taxon>Pseudomonadati</taxon>
        <taxon>Verrucomicrobiota</taxon>
        <taxon>Opitutia</taxon>
        <taxon>Puniceicoccales</taxon>
        <taxon>Pelagicoccaceae</taxon>
        <taxon>Pelagicoccus</taxon>
    </lineage>
</organism>
<evidence type="ECO:0000313" key="1">
    <source>
        <dbReference type="EMBL" id="MBC2606349.1"/>
    </source>
</evidence>
<dbReference type="RefSeq" id="WP_185660232.1">
    <property type="nucleotide sequence ID" value="NZ_CAWPOO010000012.1"/>
</dbReference>
<dbReference type="PROSITE" id="PS51257">
    <property type="entry name" value="PROKAR_LIPOPROTEIN"/>
    <property type="match status" value="1"/>
</dbReference>
<comment type="caution">
    <text evidence="1">The sequence shown here is derived from an EMBL/GenBank/DDBJ whole genome shotgun (WGS) entry which is preliminary data.</text>
</comment>
<protein>
    <recommendedName>
        <fullName evidence="3">Beta-barrel porin 2</fullName>
    </recommendedName>
</protein>
<sequence>MTFPFLRLRSLITFVSGFAGCVFTIWGQNTSDSDVLPEDEWFESLLGDLDSTDPWEDPSPWEAELTDMAPETVDVAPLETDLLSLSLDANLEVSFGWKENVLLSADGSVDAASVRTAIDLFAHKPSAIKDWDLMALFWGEAKRYEDVENLEDEYLAMARVMAVSKIGDRSDLEVFGAGLASRQAFDRSDFEIDYEVQQVSLVSPEVGLVFSNKSSSGLSTSQLDFSLGEFRYGESLEDYEYAKLGGQWKRRLGEAHKLTARIELGGEDYSEKLSRGSGIDYGDTMGLEVVTARTSLELYSWGGDSPLAMKSKVYWQVEDDVDGDYYERQKLDFRQSFELHRANWKLDFAWGYNEVTYPNRMVVDIDSSRSDWSVYFRPRFELGLGENWVLFAEAEKVKKRSNDLIFDYDTQSMYVGFSAKGFWQ</sequence>
<gene>
    <name evidence="1" type="ORF">H5P27_09860</name>
</gene>
<dbReference type="AlphaFoldDB" id="A0A7X1E8H1"/>
<keyword evidence="2" id="KW-1185">Reference proteome</keyword>
<dbReference type="Proteomes" id="UP000526501">
    <property type="component" value="Unassembled WGS sequence"/>
</dbReference>
<evidence type="ECO:0008006" key="3">
    <source>
        <dbReference type="Google" id="ProtNLM"/>
    </source>
</evidence>
<accession>A0A7X1E8H1</accession>
<proteinExistence type="predicted"/>
<name>A0A7X1E8H1_9BACT</name>
<reference evidence="1 2" key="1">
    <citation type="submission" date="2020-07" db="EMBL/GenBank/DDBJ databases">
        <authorList>
            <person name="Feng X."/>
        </authorList>
    </citation>
    <scope>NUCLEOTIDE SEQUENCE [LARGE SCALE GENOMIC DNA]</scope>
    <source>
        <strain evidence="1 2">JCM23202</strain>
    </source>
</reference>